<dbReference type="Proteomes" id="UP000887574">
    <property type="component" value="Unplaced"/>
</dbReference>
<dbReference type="SUPFAM" id="SSF50249">
    <property type="entry name" value="Nucleic acid-binding proteins"/>
    <property type="match status" value="1"/>
</dbReference>
<dbReference type="Pfam" id="PF00181">
    <property type="entry name" value="Ribosomal_L2_N"/>
    <property type="match status" value="1"/>
</dbReference>
<accession>A0A915CRB9</accession>
<evidence type="ECO:0000259" key="4">
    <source>
        <dbReference type="SMART" id="SM01383"/>
    </source>
</evidence>
<dbReference type="InterPro" id="IPR022666">
    <property type="entry name" value="Ribosomal_uL2_RNA-bd_dom"/>
</dbReference>
<dbReference type="WBParaSite" id="jg11788">
    <property type="protein sequence ID" value="jg11788"/>
    <property type="gene ID" value="jg11788"/>
</dbReference>
<keyword evidence="5" id="KW-1185">Reference proteome</keyword>
<feature type="domain" description="Large ribosomal subunit protein uL2 RNA-binding" evidence="4">
    <location>
        <begin position="11"/>
        <end position="87"/>
    </location>
</feature>
<dbReference type="GO" id="GO:0005840">
    <property type="term" value="C:ribosome"/>
    <property type="evidence" value="ECO:0007669"/>
    <property type="project" value="UniProtKB-KW"/>
</dbReference>
<dbReference type="AlphaFoldDB" id="A0A915CRB9"/>
<evidence type="ECO:0000313" key="5">
    <source>
        <dbReference type="Proteomes" id="UP000887574"/>
    </source>
</evidence>
<dbReference type="GO" id="GO:0006412">
    <property type="term" value="P:translation"/>
    <property type="evidence" value="ECO:0007669"/>
    <property type="project" value="InterPro"/>
</dbReference>
<protein>
    <submittedName>
        <fullName evidence="6">Ribosomal Proteins L2 RNA binding domain-containing protein</fullName>
    </submittedName>
</protein>
<evidence type="ECO:0000256" key="1">
    <source>
        <dbReference type="ARBA" id="ARBA00022980"/>
    </source>
</evidence>
<dbReference type="GO" id="GO:0000786">
    <property type="term" value="C:nucleosome"/>
    <property type="evidence" value="ECO:0007669"/>
    <property type="project" value="InterPro"/>
</dbReference>
<dbReference type="SMART" id="SM01383">
    <property type="entry name" value="Ribosomal_L2"/>
    <property type="match status" value="1"/>
</dbReference>
<dbReference type="GO" id="GO:0030527">
    <property type="term" value="F:structural constituent of chromatin"/>
    <property type="evidence" value="ECO:0007669"/>
    <property type="project" value="InterPro"/>
</dbReference>
<evidence type="ECO:0000256" key="3">
    <source>
        <dbReference type="SAM" id="MobiDB-lite"/>
    </source>
</evidence>
<dbReference type="SUPFAM" id="SSF47113">
    <property type="entry name" value="Histone-fold"/>
    <property type="match status" value="1"/>
</dbReference>
<dbReference type="InterPro" id="IPR012340">
    <property type="entry name" value="NA-bd_OB-fold"/>
</dbReference>
<evidence type="ECO:0000313" key="6">
    <source>
        <dbReference type="WBParaSite" id="jg11788"/>
    </source>
</evidence>
<dbReference type="GO" id="GO:0046982">
    <property type="term" value="F:protein heterodimerization activity"/>
    <property type="evidence" value="ECO:0007669"/>
    <property type="project" value="InterPro"/>
</dbReference>
<dbReference type="GO" id="GO:0003735">
    <property type="term" value="F:structural constituent of ribosome"/>
    <property type="evidence" value="ECO:0007669"/>
    <property type="project" value="InterPro"/>
</dbReference>
<name>A0A915CRB9_9BILA</name>
<dbReference type="Gene3D" id="1.10.20.10">
    <property type="entry name" value="Histone, subunit A"/>
    <property type="match status" value="1"/>
</dbReference>
<dbReference type="InterPro" id="IPR002119">
    <property type="entry name" value="Histone_H2A"/>
</dbReference>
<dbReference type="Gene3D" id="2.40.50.140">
    <property type="entry name" value="Nucleic acid-binding proteins"/>
    <property type="match status" value="1"/>
</dbReference>
<sequence length="232" mass="26228">MGRRIRGQRKGAGGIFKSHSKHRKGPAKLRAVDFAERHGYIRGVIKQIVHDPGRGAPLAIVEFRDLYKHRVKKETIIAYRVLSIDHIRKKFRNVSNKKKVGAEAVRSPKPCVLGLQFPVGRIHSKIEGQYAIEYLLPRSRTAGNAARDNKKMRISPRQHLVGYSNDEELSALFRTFLSSEGGVVPNITASSVEEKTRLHRALIRRACRLKSNQSLTSFISNLLIYPTFCSSF</sequence>
<keyword evidence="2" id="KW-0687">Ribonucleoprotein</keyword>
<feature type="region of interest" description="Disordered" evidence="3">
    <location>
        <begin position="1"/>
        <end position="24"/>
    </location>
</feature>
<reference evidence="6" key="1">
    <citation type="submission" date="2022-11" db="UniProtKB">
        <authorList>
            <consortium name="WormBaseParasite"/>
        </authorList>
    </citation>
    <scope>IDENTIFICATION</scope>
</reference>
<organism evidence="5 6">
    <name type="scientific">Ditylenchus dipsaci</name>
    <dbReference type="NCBI Taxonomy" id="166011"/>
    <lineage>
        <taxon>Eukaryota</taxon>
        <taxon>Metazoa</taxon>
        <taxon>Ecdysozoa</taxon>
        <taxon>Nematoda</taxon>
        <taxon>Chromadorea</taxon>
        <taxon>Rhabditida</taxon>
        <taxon>Tylenchina</taxon>
        <taxon>Tylenchomorpha</taxon>
        <taxon>Sphaerularioidea</taxon>
        <taxon>Anguinidae</taxon>
        <taxon>Anguininae</taxon>
        <taxon>Ditylenchus</taxon>
    </lineage>
</organism>
<dbReference type="InterPro" id="IPR009072">
    <property type="entry name" value="Histone-fold"/>
</dbReference>
<dbReference type="PANTHER" id="PTHR23430">
    <property type="entry name" value="HISTONE H2A"/>
    <property type="match status" value="1"/>
</dbReference>
<dbReference type="SMART" id="SM00414">
    <property type="entry name" value="H2A"/>
    <property type="match status" value="1"/>
</dbReference>
<dbReference type="FunFam" id="2.40.50.140:FF:000020">
    <property type="entry name" value="60S ribosomal protein L2"/>
    <property type="match status" value="1"/>
</dbReference>
<keyword evidence="1" id="KW-0689">Ribosomal protein</keyword>
<dbReference type="GO" id="GO:0003677">
    <property type="term" value="F:DNA binding"/>
    <property type="evidence" value="ECO:0007669"/>
    <property type="project" value="InterPro"/>
</dbReference>
<dbReference type="GO" id="GO:1990904">
    <property type="term" value="C:ribonucleoprotein complex"/>
    <property type="evidence" value="ECO:0007669"/>
    <property type="project" value="UniProtKB-KW"/>
</dbReference>
<proteinExistence type="predicted"/>
<evidence type="ECO:0000256" key="2">
    <source>
        <dbReference type="ARBA" id="ARBA00023274"/>
    </source>
</evidence>